<reference evidence="8 9" key="1">
    <citation type="submission" date="2019-10" db="EMBL/GenBank/DDBJ databases">
        <title>Prolixibacter strains distinguished by the presence of nitrate reductase genes were adept at nitrate-dependent anaerobic corrosion of metallic iron and carbon steel.</title>
        <authorList>
            <person name="Iino T."/>
            <person name="Shono N."/>
            <person name="Ito K."/>
            <person name="Nakamura R."/>
            <person name="Sueoka K."/>
            <person name="Harayama S."/>
            <person name="Ohkuma M."/>
        </authorList>
    </citation>
    <scope>NUCLEOTIDE SEQUENCE [LARGE SCALE GENOMIC DNA]</scope>
    <source>
        <strain evidence="8 9">JCM 13498</strain>
    </source>
</reference>
<dbReference type="RefSeq" id="WP_025864152.1">
    <property type="nucleotide sequence ID" value="NZ_BLAX01000001.1"/>
</dbReference>
<dbReference type="OrthoDB" id="1109873at2"/>
<dbReference type="EMBL" id="BLAX01000001">
    <property type="protein sequence ID" value="GET33584.1"/>
    <property type="molecule type" value="Genomic_DNA"/>
</dbReference>
<organism evidence="8 9">
    <name type="scientific">Prolixibacter bellariivorans</name>
    <dbReference type="NCBI Taxonomy" id="314319"/>
    <lineage>
        <taxon>Bacteria</taxon>
        <taxon>Pseudomonadati</taxon>
        <taxon>Bacteroidota</taxon>
        <taxon>Bacteroidia</taxon>
        <taxon>Marinilabiliales</taxon>
        <taxon>Prolixibacteraceae</taxon>
        <taxon>Prolixibacter</taxon>
    </lineage>
</organism>
<dbReference type="Proteomes" id="UP000391834">
    <property type="component" value="Unassembled WGS sequence"/>
</dbReference>
<protein>
    <recommendedName>
        <fullName evidence="10">Glycan metabolism protein RagB</fullName>
    </recommendedName>
</protein>
<dbReference type="Gene3D" id="1.25.40.390">
    <property type="match status" value="1"/>
</dbReference>
<dbReference type="InterPro" id="IPR011990">
    <property type="entry name" value="TPR-like_helical_dom_sf"/>
</dbReference>
<feature type="domain" description="RagB/SusD" evidence="6">
    <location>
        <begin position="344"/>
        <end position="606"/>
    </location>
</feature>
<evidence type="ECO:0000256" key="2">
    <source>
        <dbReference type="ARBA" id="ARBA00006275"/>
    </source>
</evidence>
<evidence type="ECO:0000259" key="7">
    <source>
        <dbReference type="Pfam" id="PF14322"/>
    </source>
</evidence>
<evidence type="ECO:0008006" key="10">
    <source>
        <dbReference type="Google" id="ProtNLM"/>
    </source>
</evidence>
<dbReference type="AlphaFoldDB" id="A0A5M4B0K7"/>
<dbReference type="PROSITE" id="PS51257">
    <property type="entry name" value="PROKAR_LIPOPROTEIN"/>
    <property type="match status" value="1"/>
</dbReference>
<dbReference type="InterPro" id="IPR012944">
    <property type="entry name" value="SusD_RagB_dom"/>
</dbReference>
<comment type="similarity">
    <text evidence="2">Belongs to the SusD family.</text>
</comment>
<dbReference type="Pfam" id="PF14322">
    <property type="entry name" value="SusD-like_3"/>
    <property type="match status" value="1"/>
</dbReference>
<name>A0A5M4B0K7_9BACT</name>
<keyword evidence="5" id="KW-0998">Cell outer membrane</keyword>
<sequence>MKRYIKNILRGLVFFSIIGLTACTKFLDRAPEAEVSSTDAFINFINFQGYTEMLYSCVPDYTSATWACDWNMGDEVVHKDGGIWLDDIFDKGDYWGWTNSAWISWLDNGSVVTGAGDRGRGLWPNAWYAIRKANLGLENLDLLTDATQEEKDLIKGQLLFFRGWFHFELMSYWGGLPYINHVLSSNEKLELPRLSYQQLADSVARDFREAANLLPVDWDNTEAGKLTLGKNEQRITKITALGYLGKDYLYAGSPLMNKSSTGNATFNADYCQKAAAAFAELLKYVDSGATKVRLVDFSNYSNLFYSSGRNGAIPGYPETIFQSPVYSSWFLGCPWGPSSLFTEANIGGGYSSPNARFVENYGMANGLPIDDPQSGYDPADPWANRDPRFYHDIVIDGDQVIKGSAPADKEKYRYAALYNGGHSRNAQATGRTGYLLRKLTPMTANSIDNFPDNYMHLSYMRLADVYLMYSEAVLQGYGSATASYPGYMTAEEAFNKVRTRSGAGPVAQKYVADKDKFMGEIVRERAVELGFEGDFRFNDLRRWMLAGELKYREKTEVDFDRGADGKPINMKEKVILTRPFEPKDYWLPLKIDDVSLYPSFGQNPGW</sequence>
<evidence type="ECO:0000256" key="4">
    <source>
        <dbReference type="ARBA" id="ARBA00023136"/>
    </source>
</evidence>
<keyword evidence="3" id="KW-0732">Signal</keyword>
<evidence type="ECO:0000256" key="3">
    <source>
        <dbReference type="ARBA" id="ARBA00022729"/>
    </source>
</evidence>
<dbReference type="GO" id="GO:0009279">
    <property type="term" value="C:cell outer membrane"/>
    <property type="evidence" value="ECO:0007669"/>
    <property type="project" value="UniProtKB-SubCell"/>
</dbReference>
<comment type="caution">
    <text evidence="8">The sequence shown here is derived from an EMBL/GenBank/DDBJ whole genome shotgun (WGS) entry which is preliminary data.</text>
</comment>
<evidence type="ECO:0000313" key="9">
    <source>
        <dbReference type="Proteomes" id="UP000391834"/>
    </source>
</evidence>
<keyword evidence="9" id="KW-1185">Reference proteome</keyword>
<evidence type="ECO:0000256" key="5">
    <source>
        <dbReference type="ARBA" id="ARBA00023237"/>
    </source>
</evidence>
<gene>
    <name evidence="8" type="ORF">PbJCM13498_24470</name>
</gene>
<evidence type="ECO:0000313" key="8">
    <source>
        <dbReference type="EMBL" id="GET33584.1"/>
    </source>
</evidence>
<dbReference type="Pfam" id="PF07980">
    <property type="entry name" value="SusD_RagB"/>
    <property type="match status" value="1"/>
</dbReference>
<dbReference type="SUPFAM" id="SSF48452">
    <property type="entry name" value="TPR-like"/>
    <property type="match status" value="1"/>
</dbReference>
<comment type="subcellular location">
    <subcellularLocation>
        <location evidence="1">Cell outer membrane</location>
    </subcellularLocation>
</comment>
<proteinExistence type="inferred from homology"/>
<evidence type="ECO:0000256" key="1">
    <source>
        <dbReference type="ARBA" id="ARBA00004442"/>
    </source>
</evidence>
<feature type="domain" description="SusD-like N-terminal" evidence="7">
    <location>
        <begin position="97"/>
        <end position="221"/>
    </location>
</feature>
<accession>A0A5M4B0K7</accession>
<evidence type="ECO:0000259" key="6">
    <source>
        <dbReference type="Pfam" id="PF07980"/>
    </source>
</evidence>
<keyword evidence="4" id="KW-0472">Membrane</keyword>
<dbReference type="InterPro" id="IPR033985">
    <property type="entry name" value="SusD-like_N"/>
</dbReference>